<dbReference type="AlphaFoldDB" id="A0A0F9V5H9"/>
<reference evidence="3" key="1">
    <citation type="journal article" date="2015" name="Nature">
        <title>Complex archaea that bridge the gap between prokaryotes and eukaryotes.</title>
        <authorList>
            <person name="Spang A."/>
            <person name="Saw J.H."/>
            <person name="Jorgensen S.L."/>
            <person name="Zaremba-Niedzwiedzka K."/>
            <person name="Martijn J."/>
            <person name="Lind A.E."/>
            <person name="van Eijk R."/>
            <person name="Schleper C."/>
            <person name="Guy L."/>
            <person name="Ettema T.J."/>
        </authorList>
    </citation>
    <scope>NUCLEOTIDE SEQUENCE</scope>
</reference>
<evidence type="ECO:0000313" key="3">
    <source>
        <dbReference type="EMBL" id="KKO00491.1"/>
    </source>
</evidence>
<dbReference type="EMBL" id="LAZR01000040">
    <property type="protein sequence ID" value="KKO00491.1"/>
    <property type="molecule type" value="Genomic_DNA"/>
</dbReference>
<organism evidence="3">
    <name type="scientific">marine sediment metagenome</name>
    <dbReference type="NCBI Taxonomy" id="412755"/>
    <lineage>
        <taxon>unclassified sequences</taxon>
        <taxon>metagenomes</taxon>
        <taxon>ecological metagenomes</taxon>
    </lineage>
</organism>
<proteinExistence type="predicted"/>
<evidence type="ECO:0000256" key="1">
    <source>
        <dbReference type="SAM" id="MobiDB-lite"/>
    </source>
</evidence>
<evidence type="ECO:0000259" key="2">
    <source>
        <dbReference type="Pfam" id="PF24696"/>
    </source>
</evidence>
<dbReference type="Pfam" id="PF24696">
    <property type="entry name" value="UGSC"/>
    <property type="match status" value="1"/>
</dbReference>
<dbReference type="InterPro" id="IPR057767">
    <property type="entry name" value="UGSC-like_dom"/>
</dbReference>
<feature type="domain" description="UGSC-like" evidence="2">
    <location>
        <begin position="7"/>
        <end position="94"/>
    </location>
</feature>
<sequence length="94" mass="10127">MNAPTVLLDPTAERSPASRSLTARPAGLDGLTVGLLDISKARGNVLLDRLDELLSERGIAVKRYRKPTFARIAPTELKQQIASECDVLVEGLAD</sequence>
<feature type="region of interest" description="Disordered" evidence="1">
    <location>
        <begin position="1"/>
        <end position="23"/>
    </location>
</feature>
<name>A0A0F9V5H9_9ZZZZ</name>
<accession>A0A0F9V5H9</accession>
<gene>
    <name evidence="3" type="ORF">LCGC14_0125820</name>
</gene>
<comment type="caution">
    <text evidence="3">The sequence shown here is derived from an EMBL/GenBank/DDBJ whole genome shotgun (WGS) entry which is preliminary data.</text>
</comment>
<protein>
    <recommendedName>
        <fullName evidence="2">UGSC-like domain-containing protein</fullName>
    </recommendedName>
</protein>